<evidence type="ECO:0000256" key="1">
    <source>
        <dbReference type="SAM" id="Coils"/>
    </source>
</evidence>
<dbReference type="PATRIC" id="fig|1408254.3.peg.114"/>
<dbReference type="AlphaFoldDB" id="V6MB92"/>
<dbReference type="Proteomes" id="UP000017973">
    <property type="component" value="Unassembled WGS sequence"/>
</dbReference>
<dbReference type="Pfam" id="PF00144">
    <property type="entry name" value="Beta-lactamase"/>
    <property type="match status" value="1"/>
</dbReference>
<dbReference type="RefSeq" id="WP_023554207.1">
    <property type="nucleotide sequence ID" value="NZ_KI629782.1"/>
</dbReference>
<dbReference type="EMBL" id="AYJU01000001">
    <property type="protein sequence ID" value="EST55846.1"/>
    <property type="molecule type" value="Genomic_DNA"/>
</dbReference>
<comment type="caution">
    <text evidence="3">The sequence shown here is derived from an EMBL/GenBank/DDBJ whole genome shotgun (WGS) entry which is preliminary data.</text>
</comment>
<feature type="coiled-coil region" evidence="1">
    <location>
        <begin position="357"/>
        <end position="391"/>
    </location>
</feature>
<dbReference type="InterPro" id="IPR001466">
    <property type="entry name" value="Beta-lactam-related"/>
</dbReference>
<evidence type="ECO:0000313" key="4">
    <source>
        <dbReference type="Proteomes" id="UP000017973"/>
    </source>
</evidence>
<dbReference type="eggNOG" id="COG1680">
    <property type="taxonomic scope" value="Bacteria"/>
</dbReference>
<accession>V6MB92</accession>
<dbReference type="PANTHER" id="PTHR46825:SF15">
    <property type="entry name" value="BETA-LACTAMASE-RELATED DOMAIN-CONTAINING PROTEIN"/>
    <property type="match status" value="1"/>
</dbReference>
<dbReference type="SUPFAM" id="SSF56601">
    <property type="entry name" value="beta-lactamase/transpeptidase-like"/>
    <property type="match status" value="1"/>
</dbReference>
<dbReference type="InterPro" id="IPR012338">
    <property type="entry name" value="Beta-lactam/transpept-like"/>
</dbReference>
<evidence type="ECO:0000259" key="2">
    <source>
        <dbReference type="Pfam" id="PF00144"/>
    </source>
</evidence>
<feature type="domain" description="Beta-lactamase-related" evidence="2">
    <location>
        <begin position="18"/>
        <end position="337"/>
    </location>
</feature>
<dbReference type="HOGENOM" id="CLU_020027_14_3_9"/>
<gene>
    <name evidence="3" type="ORF">T458_00555</name>
</gene>
<dbReference type="PANTHER" id="PTHR46825">
    <property type="entry name" value="D-ALANYL-D-ALANINE-CARBOXYPEPTIDASE/ENDOPEPTIDASE AMPH"/>
    <property type="match status" value="1"/>
</dbReference>
<reference evidence="3 4" key="1">
    <citation type="journal article" date="2014" name="Genome Announc.">
        <title>Draft Genome Sequence of Brevibacillus panacihumi Strain W25, a Halotolerant Hydrocarbon-Degrading Bacterium.</title>
        <authorList>
            <person name="Wang X."/>
            <person name="Jin D."/>
            <person name="Zhou L."/>
            <person name="Wu L."/>
            <person name="An W."/>
            <person name="Chen Y."/>
            <person name="Zhao L."/>
        </authorList>
    </citation>
    <scope>NUCLEOTIDE SEQUENCE [LARGE SCALE GENOMIC DNA]</scope>
    <source>
        <strain evidence="3 4">W25</strain>
    </source>
</reference>
<keyword evidence="4" id="KW-1185">Reference proteome</keyword>
<evidence type="ECO:0000313" key="3">
    <source>
        <dbReference type="EMBL" id="EST55846.1"/>
    </source>
</evidence>
<protein>
    <recommendedName>
        <fullName evidence="2">Beta-lactamase-related domain-containing protein</fullName>
    </recommendedName>
</protein>
<proteinExistence type="predicted"/>
<dbReference type="Gene3D" id="3.40.710.10">
    <property type="entry name" value="DD-peptidase/beta-lactamase superfamily"/>
    <property type="match status" value="1"/>
</dbReference>
<dbReference type="STRING" id="1408254.T458_00555"/>
<keyword evidence="1" id="KW-0175">Coiled coil</keyword>
<name>V6MB92_9BACL</name>
<organism evidence="3 4">
    <name type="scientific">Brevibacillus panacihumi W25</name>
    <dbReference type="NCBI Taxonomy" id="1408254"/>
    <lineage>
        <taxon>Bacteria</taxon>
        <taxon>Bacillati</taxon>
        <taxon>Bacillota</taxon>
        <taxon>Bacilli</taxon>
        <taxon>Bacillales</taxon>
        <taxon>Paenibacillaceae</taxon>
        <taxon>Brevibacillus</taxon>
    </lineage>
</organism>
<dbReference type="InterPro" id="IPR050491">
    <property type="entry name" value="AmpC-like"/>
</dbReference>
<sequence length="490" mass="56084">MSIGLTTNRLRDLTQHADRIREEWGFPGSAVGIVYDDKVLFSAGFGHHRIGENSEVTPHTLFPIASATKSFTAMSLALLVEEGKLDWDVPLQQYWPAFRLFDPIASVQITVRDILCHRSGLPRHDLVWYNTRLTREQLVKRVRYLEPTVDFRHSYQYQNLLYTAAGHLVERLSGLSWEDFVKERILTKLGMDHSYFTVENARHAGPIALPYMWKAGSVTEVPFLNNEAIGPAGSMISCVEDMIKWLTFQLRGVLPDGQPLVGQQLLLEMHQPQMVSSTQTLYPEIPFVCSALGWFVQSYRGHNMIFHPGNLQGFTSFVSFLPEQKLGIVVLSQVDQSRLPVALTYEIYDRLLDLAPLDWHGRLKQEVQEEAKKMEEQLQNFKKSIDSMDDHDHPLSSRQYGRYEGNYHHPGYGIVSIAHTENSLQMKMLDNRLTFRRRHRRFCSKAGACRESKGDSFYTHVKSYFPIGVVGYDGQNYDGNAVCVVHDQLC</sequence>
<dbReference type="Gene3D" id="2.40.128.600">
    <property type="match status" value="1"/>
</dbReference>